<dbReference type="Proteomes" id="UP000788993">
    <property type="component" value="Unassembled WGS sequence"/>
</dbReference>
<organism evidence="1 2">
    <name type="scientific">Ogataea polymorpha</name>
    <dbReference type="NCBI Taxonomy" id="460523"/>
    <lineage>
        <taxon>Eukaryota</taxon>
        <taxon>Fungi</taxon>
        <taxon>Dikarya</taxon>
        <taxon>Ascomycota</taxon>
        <taxon>Saccharomycotina</taxon>
        <taxon>Pichiomycetes</taxon>
        <taxon>Pichiales</taxon>
        <taxon>Pichiaceae</taxon>
        <taxon>Ogataea</taxon>
    </lineage>
</organism>
<accession>A0A9P8NUD6</accession>
<comment type="caution">
    <text evidence="1">The sequence shown here is derived from an EMBL/GenBank/DDBJ whole genome shotgun (WGS) entry which is preliminary data.</text>
</comment>
<dbReference type="EMBL" id="JAEUBD010001540">
    <property type="protein sequence ID" value="KAH3659411.1"/>
    <property type="molecule type" value="Genomic_DNA"/>
</dbReference>
<evidence type="ECO:0000313" key="2">
    <source>
        <dbReference type="Proteomes" id="UP000788993"/>
    </source>
</evidence>
<gene>
    <name evidence="1" type="ORF">OGATHE_006295</name>
</gene>
<evidence type="ECO:0000313" key="1">
    <source>
        <dbReference type="EMBL" id="KAH3659411.1"/>
    </source>
</evidence>
<dbReference type="AlphaFoldDB" id="A0A9P8NUD6"/>
<reference evidence="1" key="1">
    <citation type="journal article" date="2021" name="Open Biol.">
        <title>Shared evolutionary footprints suggest mitochondrial oxidative damage underlies multiple complex I losses in fungi.</title>
        <authorList>
            <person name="Schikora-Tamarit M.A."/>
            <person name="Marcet-Houben M."/>
            <person name="Nosek J."/>
            <person name="Gabaldon T."/>
        </authorList>
    </citation>
    <scope>NUCLEOTIDE SEQUENCE</scope>
    <source>
        <strain evidence="1">NCAIM Y.01608</strain>
    </source>
</reference>
<keyword evidence="2" id="KW-1185">Reference proteome</keyword>
<proteinExistence type="predicted"/>
<name>A0A9P8NUD6_9ASCO</name>
<dbReference type="AntiFam" id="ANF00133">
    <property type="entry name" value="Shadow ORF (opposite mccA)"/>
</dbReference>
<sequence>MMAPANPLPPSSLTPFPPEDLSNNVDSGDLLSDGVLDLDSRVDFDEIMSVLVVNKELCSTSVSVVGSLSQFHCVSQNGVSDLDRKRLGWGNLNHLLVSSLHGTVSFKKVDNVAVVVGQQLHLNVLWLVQKPLNETGTVSKSGLGFGGGSLESVSNALALANHSHTTSTSTKSGLDNHWIAILIHKLLGLLNAVNWAVCSRDHGNVALAGQVSGTDLVSNSVNDVVGRANPNHATVLNFPGKF</sequence>
<reference evidence="1" key="2">
    <citation type="submission" date="2021-01" db="EMBL/GenBank/DDBJ databases">
        <authorList>
            <person name="Schikora-Tamarit M.A."/>
        </authorList>
    </citation>
    <scope>NUCLEOTIDE SEQUENCE</scope>
    <source>
        <strain evidence="1">NCAIM Y.01608</strain>
    </source>
</reference>
<protein>
    <submittedName>
        <fullName evidence="1">Uncharacterized protein</fullName>
    </submittedName>
</protein>